<comment type="caution">
    <text evidence="1">The sequence shown here is derived from an EMBL/GenBank/DDBJ whole genome shotgun (WGS) entry which is preliminary data.</text>
</comment>
<reference evidence="2" key="1">
    <citation type="submission" date="2018-08" db="EMBL/GenBank/DDBJ databases">
        <authorList>
            <person name="Im W.T."/>
        </authorList>
    </citation>
    <scope>NUCLEOTIDE SEQUENCE [LARGE SCALE GENOMIC DNA]</scope>
    <source>
        <strain evidence="2">LA-28</strain>
    </source>
</reference>
<accession>A0A371XHM6</accession>
<evidence type="ECO:0008006" key="3">
    <source>
        <dbReference type="Google" id="ProtNLM"/>
    </source>
</evidence>
<evidence type="ECO:0000313" key="2">
    <source>
        <dbReference type="Proteomes" id="UP000262379"/>
    </source>
</evidence>
<dbReference type="Proteomes" id="UP000262379">
    <property type="component" value="Unassembled WGS sequence"/>
</dbReference>
<dbReference type="AlphaFoldDB" id="A0A371XHM6"/>
<sequence length="104" mass="11514">MLCGVNNGFAENLSGKVGDKRYPVQFPMGEKDQCAKTYKQYIAVNNHAAYAQTAIAFPVEAFFCAGAVGSTKVEAEKEALKRCRSLFKRYKMTVAKNCQIYASK</sequence>
<gene>
    <name evidence="1" type="ORF">DY251_03525</name>
</gene>
<protein>
    <recommendedName>
        <fullName evidence="3">DUF4189 domain-containing protein</fullName>
    </recommendedName>
</protein>
<proteinExistence type="predicted"/>
<organism evidence="1 2">
    <name type="scientific">Mesorhizobium denitrificans</name>
    <dbReference type="NCBI Taxonomy" id="2294114"/>
    <lineage>
        <taxon>Bacteria</taxon>
        <taxon>Pseudomonadati</taxon>
        <taxon>Pseudomonadota</taxon>
        <taxon>Alphaproteobacteria</taxon>
        <taxon>Hyphomicrobiales</taxon>
        <taxon>Phyllobacteriaceae</taxon>
        <taxon>Mesorhizobium</taxon>
    </lineage>
</organism>
<evidence type="ECO:0000313" key="1">
    <source>
        <dbReference type="EMBL" id="RFC68722.1"/>
    </source>
</evidence>
<dbReference type="EMBL" id="QURN01000003">
    <property type="protein sequence ID" value="RFC68722.1"/>
    <property type="molecule type" value="Genomic_DNA"/>
</dbReference>
<keyword evidence="2" id="KW-1185">Reference proteome</keyword>
<name>A0A371XHM6_9HYPH</name>